<dbReference type="GO" id="GO:0005524">
    <property type="term" value="F:ATP binding"/>
    <property type="evidence" value="ECO:0007669"/>
    <property type="project" value="UniProtKB-KW"/>
</dbReference>
<proteinExistence type="inferred from homology"/>
<evidence type="ECO:0000256" key="5">
    <source>
        <dbReference type="ARBA" id="ARBA00022840"/>
    </source>
</evidence>
<dbReference type="GO" id="GO:0046522">
    <property type="term" value="F:S-methyl-5-thioribose kinase activity"/>
    <property type="evidence" value="ECO:0007669"/>
    <property type="project" value="UniProtKB-EC"/>
</dbReference>
<dbReference type="Pfam" id="PF01636">
    <property type="entry name" value="APH"/>
    <property type="match status" value="1"/>
</dbReference>
<dbReference type="AlphaFoldDB" id="A0A841MQY4"/>
<keyword evidence="2 7" id="KW-0808">Transferase</keyword>
<evidence type="ECO:0000256" key="1">
    <source>
        <dbReference type="ARBA" id="ARBA00010165"/>
    </source>
</evidence>
<dbReference type="Gene3D" id="3.90.1200.10">
    <property type="match status" value="1"/>
</dbReference>
<dbReference type="SUPFAM" id="SSF56112">
    <property type="entry name" value="Protein kinase-like (PK-like)"/>
    <property type="match status" value="1"/>
</dbReference>
<gene>
    <name evidence="7" type="ORF">FHS59_003672</name>
</gene>
<dbReference type="Proteomes" id="UP000588604">
    <property type="component" value="Unassembled WGS sequence"/>
</dbReference>
<organism evidence="7 8">
    <name type="scientific">Algoriphagus iocasae</name>
    <dbReference type="NCBI Taxonomy" id="1836499"/>
    <lineage>
        <taxon>Bacteria</taxon>
        <taxon>Pseudomonadati</taxon>
        <taxon>Bacteroidota</taxon>
        <taxon>Cytophagia</taxon>
        <taxon>Cytophagales</taxon>
        <taxon>Cyclobacteriaceae</taxon>
        <taxon>Algoriphagus</taxon>
    </lineage>
</organism>
<evidence type="ECO:0000313" key="7">
    <source>
        <dbReference type="EMBL" id="MBB6328029.1"/>
    </source>
</evidence>
<keyword evidence="5" id="KW-0067">ATP-binding</keyword>
<keyword evidence="3" id="KW-0547">Nucleotide-binding</keyword>
<evidence type="ECO:0000259" key="6">
    <source>
        <dbReference type="Pfam" id="PF01636"/>
    </source>
</evidence>
<evidence type="ECO:0000313" key="8">
    <source>
        <dbReference type="Proteomes" id="UP000588604"/>
    </source>
</evidence>
<dbReference type="PANTHER" id="PTHR34273">
    <property type="entry name" value="METHYLTHIORIBOSE KINASE"/>
    <property type="match status" value="1"/>
</dbReference>
<evidence type="ECO:0000256" key="3">
    <source>
        <dbReference type="ARBA" id="ARBA00022741"/>
    </source>
</evidence>
<protein>
    <submittedName>
        <fullName evidence="7">5-methylthioribose kinase</fullName>
        <ecNumber evidence="7">2.7.1.100</ecNumber>
    </submittedName>
</protein>
<keyword evidence="8" id="KW-1185">Reference proteome</keyword>
<evidence type="ECO:0000256" key="2">
    <source>
        <dbReference type="ARBA" id="ARBA00022679"/>
    </source>
</evidence>
<keyword evidence="4 7" id="KW-0418">Kinase</keyword>
<sequence length="320" mass="36677">MINLEVSTSLEEISKIPFWNYEEEILKSETAGDSNMNVVLRITTNQRSVILKQSKTYVNKYPQIPAPLSRIEVEHAFYQHVQKHPVLKNFSPKVLAYRSDDHLLMTEDLGKGKDFSDLYRGESTMESATISKLVDYMNALHELEIKDFPDNREMKLLNHEHIFNFPFSLENGFDLDSVQIGLQELSLKYKSNTALKRKIDELGRKYLSQGETLLHGDFYPGSWLKSDSGIKIIDPEFGFLGDPEFDLGVLFAHLNLSLQPSSLKAEFLHSYNQPISPELLDQYQGVEILRRLIGIAQLPVRMTLDQKEKLMDQAVNLILG</sequence>
<dbReference type="InterPro" id="IPR011009">
    <property type="entry name" value="Kinase-like_dom_sf"/>
</dbReference>
<accession>A0A841MQY4</accession>
<comment type="similarity">
    <text evidence="1">Belongs to the methylthioribose kinase family.</text>
</comment>
<dbReference type="EMBL" id="JACIJO010000003">
    <property type="protein sequence ID" value="MBB6328029.1"/>
    <property type="molecule type" value="Genomic_DNA"/>
</dbReference>
<name>A0A841MQY4_9BACT</name>
<evidence type="ECO:0000256" key="4">
    <source>
        <dbReference type="ARBA" id="ARBA00022777"/>
    </source>
</evidence>
<comment type="caution">
    <text evidence="7">The sequence shown here is derived from an EMBL/GenBank/DDBJ whole genome shotgun (WGS) entry which is preliminary data.</text>
</comment>
<dbReference type="Gene3D" id="3.30.200.20">
    <property type="entry name" value="Phosphorylase Kinase, domain 1"/>
    <property type="match status" value="1"/>
</dbReference>
<feature type="domain" description="Aminoglycoside phosphotransferase" evidence="6">
    <location>
        <begin position="38"/>
        <end position="271"/>
    </location>
</feature>
<dbReference type="PANTHER" id="PTHR34273:SF2">
    <property type="entry name" value="METHYLTHIORIBOSE KINASE"/>
    <property type="match status" value="1"/>
</dbReference>
<dbReference type="RefSeq" id="WP_184496758.1">
    <property type="nucleotide sequence ID" value="NZ_JACIJO010000003.1"/>
</dbReference>
<dbReference type="InterPro" id="IPR002575">
    <property type="entry name" value="Aminoglycoside_PTrfase"/>
</dbReference>
<dbReference type="EC" id="2.7.1.100" evidence="7"/>
<reference evidence="7 8" key="1">
    <citation type="submission" date="2020-08" db="EMBL/GenBank/DDBJ databases">
        <title>Genomic Encyclopedia of Type Strains, Phase IV (KMG-IV): sequencing the most valuable type-strain genomes for metagenomic binning, comparative biology and taxonomic classification.</title>
        <authorList>
            <person name="Goeker M."/>
        </authorList>
    </citation>
    <scope>NUCLEOTIDE SEQUENCE [LARGE SCALE GENOMIC DNA]</scope>
    <source>
        <strain evidence="7 8">DSM 102044</strain>
    </source>
</reference>